<feature type="domain" description="Polysaccharide pyruvyl transferase" evidence="1">
    <location>
        <begin position="13"/>
        <end position="323"/>
    </location>
</feature>
<protein>
    <submittedName>
        <fullName evidence="2">Polysaccharide pyruvyl transferase family protein</fullName>
    </submittedName>
</protein>
<dbReference type="Proteomes" id="UP000823617">
    <property type="component" value="Unassembled WGS sequence"/>
</dbReference>
<evidence type="ECO:0000313" key="3">
    <source>
        <dbReference type="Proteomes" id="UP000823617"/>
    </source>
</evidence>
<dbReference type="AlphaFoldDB" id="A0A9D9HJK9"/>
<evidence type="ECO:0000259" key="1">
    <source>
        <dbReference type="Pfam" id="PF04230"/>
    </source>
</evidence>
<reference evidence="2" key="1">
    <citation type="submission" date="2020-10" db="EMBL/GenBank/DDBJ databases">
        <authorList>
            <person name="Gilroy R."/>
        </authorList>
    </citation>
    <scope>NUCLEOTIDE SEQUENCE</scope>
    <source>
        <strain evidence="2">B1-3475</strain>
    </source>
</reference>
<dbReference type="Pfam" id="PF04230">
    <property type="entry name" value="PS_pyruv_trans"/>
    <property type="match status" value="1"/>
</dbReference>
<accession>A0A9D9HJK9</accession>
<keyword evidence="2" id="KW-0808">Transferase</keyword>
<gene>
    <name evidence="2" type="ORF">IAC08_01250</name>
</gene>
<dbReference type="InterPro" id="IPR007345">
    <property type="entry name" value="Polysacch_pyruvyl_Trfase"/>
</dbReference>
<dbReference type="EMBL" id="JADIMK010000010">
    <property type="protein sequence ID" value="MBO8455016.1"/>
    <property type="molecule type" value="Genomic_DNA"/>
</dbReference>
<reference evidence="2" key="2">
    <citation type="journal article" date="2021" name="PeerJ">
        <title>Extensive microbial diversity within the chicken gut microbiome revealed by metagenomics and culture.</title>
        <authorList>
            <person name="Gilroy R."/>
            <person name="Ravi A."/>
            <person name="Getino M."/>
            <person name="Pursley I."/>
            <person name="Horton D.L."/>
            <person name="Alikhan N.F."/>
            <person name="Baker D."/>
            <person name="Gharbi K."/>
            <person name="Hall N."/>
            <person name="Watson M."/>
            <person name="Adriaenssens E.M."/>
            <person name="Foster-Nyarko E."/>
            <person name="Jarju S."/>
            <person name="Secka A."/>
            <person name="Antonio M."/>
            <person name="Oren A."/>
            <person name="Chaudhuri R.R."/>
            <person name="La Ragione R."/>
            <person name="Hildebrand F."/>
            <person name="Pallen M.J."/>
        </authorList>
    </citation>
    <scope>NUCLEOTIDE SEQUENCE</scope>
    <source>
        <strain evidence="2">B1-3475</strain>
    </source>
</reference>
<proteinExistence type="predicted"/>
<name>A0A9D9HJK9_9BACT</name>
<evidence type="ECO:0000313" key="2">
    <source>
        <dbReference type="EMBL" id="MBO8455016.1"/>
    </source>
</evidence>
<sequence length="380" mass="41782">MKTGIITFHAAINYGSVLQAFALQEYLTARGHDVSVIDFRSKAQRQLYPSAISFSSRYNAKRTLSRIMRPFSGWKEIRMTATKHSAFSSFLERYLHQTPEKFFAEEDLRRYDWSSYGMLVSGSDQIWNLSAIDASPAYFLDFVSGMKKIAYAPSAGPHPVSSGRAGLGLSQARKFISDYSAVSVREKATADFYSLGDAPVLPDPTVLHEADFYRSAECPLSGISLPERYVLYYAPGRRSKAAEMLADAASAGMLGKKAAAVLPQQARIPVLSVGDGASCLYPEFSVPVPCGPDGFLYLVDKASCTVGTSYHLMVFSMLFGKDFWCPDAASDSRKVQLLSAAGLSADNTFFPFSDPEVKQQARQALLRLRAETDAFWDSIG</sequence>
<organism evidence="2 3">
    <name type="scientific">Candidatus Cryptobacteroides intestinigallinarum</name>
    <dbReference type="NCBI Taxonomy" id="2840767"/>
    <lineage>
        <taxon>Bacteria</taxon>
        <taxon>Pseudomonadati</taxon>
        <taxon>Bacteroidota</taxon>
        <taxon>Bacteroidia</taxon>
        <taxon>Bacteroidales</taxon>
        <taxon>Candidatus Cryptobacteroides</taxon>
    </lineage>
</organism>
<dbReference type="GO" id="GO:0016740">
    <property type="term" value="F:transferase activity"/>
    <property type="evidence" value="ECO:0007669"/>
    <property type="project" value="UniProtKB-KW"/>
</dbReference>
<comment type="caution">
    <text evidence="2">The sequence shown here is derived from an EMBL/GenBank/DDBJ whole genome shotgun (WGS) entry which is preliminary data.</text>
</comment>